<proteinExistence type="predicted"/>
<evidence type="ECO:0000313" key="2">
    <source>
        <dbReference type="EMBL" id="MFC4719694.1"/>
    </source>
</evidence>
<protein>
    <submittedName>
        <fullName evidence="2">Helix-turn-helix domain-containing protein</fullName>
    </submittedName>
</protein>
<reference evidence="3" key="1">
    <citation type="journal article" date="2019" name="Int. J. Syst. Evol. Microbiol.">
        <title>The Global Catalogue of Microorganisms (GCM) 10K type strain sequencing project: providing services to taxonomists for standard genome sequencing and annotation.</title>
        <authorList>
            <consortium name="The Broad Institute Genomics Platform"/>
            <consortium name="The Broad Institute Genome Sequencing Center for Infectious Disease"/>
            <person name="Wu L."/>
            <person name="Ma J."/>
        </authorList>
    </citation>
    <scope>NUCLEOTIDE SEQUENCE [LARGE SCALE GENOMIC DNA]</scope>
    <source>
        <strain evidence="3">CGMCC 1.19032</strain>
    </source>
</reference>
<comment type="caution">
    <text evidence="2">The sequence shown here is derived from an EMBL/GenBank/DDBJ whole genome shotgun (WGS) entry which is preliminary data.</text>
</comment>
<sequence>MVPTTITGGKKRMLTMHDIHTIKNLRNNHDKSINHIAKELNVNWRTVKKYADGDFIPVVKSHKKTGLMYTGGWAGLSLYGSQKIQNFQKRSGETLNSSQMT</sequence>
<dbReference type="Gene3D" id="1.10.10.60">
    <property type="entry name" value="Homeodomain-like"/>
    <property type="match status" value="1"/>
</dbReference>
<name>A0ABV9MXB0_9ENTE</name>
<evidence type="ECO:0000313" key="3">
    <source>
        <dbReference type="Proteomes" id="UP001595969"/>
    </source>
</evidence>
<gene>
    <name evidence="2" type="ORF">ACFO5I_08095</name>
</gene>
<dbReference type="Proteomes" id="UP001595969">
    <property type="component" value="Unassembled WGS sequence"/>
</dbReference>
<evidence type="ECO:0000259" key="1">
    <source>
        <dbReference type="Pfam" id="PF02796"/>
    </source>
</evidence>
<dbReference type="InterPro" id="IPR006120">
    <property type="entry name" value="Resolvase_HTH_dom"/>
</dbReference>
<accession>A0ABV9MXB0</accession>
<organism evidence="2 3">
    <name type="scientific">Enterococcus lemanii</name>
    <dbReference type="NCBI Taxonomy" id="1159752"/>
    <lineage>
        <taxon>Bacteria</taxon>
        <taxon>Bacillati</taxon>
        <taxon>Bacillota</taxon>
        <taxon>Bacilli</taxon>
        <taxon>Lactobacillales</taxon>
        <taxon>Enterococcaceae</taxon>
        <taxon>Enterococcus</taxon>
    </lineage>
</organism>
<keyword evidence="3" id="KW-1185">Reference proteome</keyword>
<dbReference type="Pfam" id="PF02796">
    <property type="entry name" value="HTH_7"/>
    <property type="match status" value="1"/>
</dbReference>
<dbReference type="EMBL" id="JBHSGS010000044">
    <property type="protein sequence ID" value="MFC4719694.1"/>
    <property type="molecule type" value="Genomic_DNA"/>
</dbReference>
<feature type="domain" description="Resolvase HTH" evidence="1">
    <location>
        <begin position="9"/>
        <end position="50"/>
    </location>
</feature>